<comment type="subcellular location">
    <subcellularLocation>
        <location evidence="1">Cell membrane</location>
        <topology evidence="1">Multi-pass membrane protein</topology>
    </subcellularLocation>
</comment>
<keyword evidence="6 7" id="KW-0472">Membrane</keyword>
<name>A0A7T6Z7B2_9BACI</name>
<dbReference type="KEGG" id="scia:HUG15_12490"/>
<dbReference type="InterPro" id="IPR005524">
    <property type="entry name" value="DUF318"/>
</dbReference>
<keyword evidence="9" id="KW-1185">Reference proteome</keyword>
<feature type="transmembrane region" description="Helical" evidence="7">
    <location>
        <begin position="12"/>
        <end position="33"/>
    </location>
</feature>
<feature type="transmembrane region" description="Helical" evidence="7">
    <location>
        <begin position="117"/>
        <end position="137"/>
    </location>
</feature>
<evidence type="ECO:0000256" key="6">
    <source>
        <dbReference type="ARBA" id="ARBA00023136"/>
    </source>
</evidence>
<feature type="transmembrane region" description="Helical" evidence="7">
    <location>
        <begin position="207"/>
        <end position="224"/>
    </location>
</feature>
<keyword evidence="4 7" id="KW-0812">Transmembrane</keyword>
<dbReference type="PANTHER" id="PTHR42775:SF2">
    <property type="entry name" value="PERMEASE"/>
    <property type="match status" value="1"/>
</dbReference>
<evidence type="ECO:0000313" key="9">
    <source>
        <dbReference type="Proteomes" id="UP000595823"/>
    </source>
</evidence>
<evidence type="ECO:0000256" key="4">
    <source>
        <dbReference type="ARBA" id="ARBA00022692"/>
    </source>
</evidence>
<evidence type="ECO:0000256" key="5">
    <source>
        <dbReference type="ARBA" id="ARBA00022989"/>
    </source>
</evidence>
<evidence type="ECO:0000256" key="3">
    <source>
        <dbReference type="ARBA" id="ARBA00022475"/>
    </source>
</evidence>
<dbReference type="AlphaFoldDB" id="A0A7T6Z7B2"/>
<proteinExistence type="inferred from homology"/>
<organism evidence="8 9">
    <name type="scientific">Salicibibacter cibarius</name>
    <dbReference type="NCBI Taxonomy" id="2743000"/>
    <lineage>
        <taxon>Bacteria</taxon>
        <taxon>Bacillati</taxon>
        <taxon>Bacillota</taxon>
        <taxon>Bacilli</taxon>
        <taxon>Bacillales</taxon>
        <taxon>Bacillaceae</taxon>
        <taxon>Salicibibacter</taxon>
    </lineage>
</organism>
<sequence length="295" mass="32575">MMDTFLSFLNTFFILFLELTALFILISFLVSWLQQKVTEERVRRILNRPNKWSGYLYGVGLGSLTPFCSCSTIPILAGLLSSRAPFGPSMSFLIASPLLNPVIIIMMLTLLGWELTLYYAILIVIFSILIGVVWRGLGLEQSVKQVRVKKGDRSSEDQNVPKWKLALQDAWTFFYPLFPYLLIGVFIGALVYDVIPQEFIVQYAGGDNPWTIPIASVIGIPMYIRAETLLPIAGALVSQGMDLGAVIALLIGGAGASIPEVILLTKLFKRRLVVAFVVSVLIVAIGTGFIVQIIL</sequence>
<dbReference type="InterPro" id="IPR053166">
    <property type="entry name" value="UPF0718_permease"/>
</dbReference>
<feature type="transmembrane region" description="Helical" evidence="7">
    <location>
        <begin position="244"/>
        <end position="265"/>
    </location>
</feature>
<dbReference type="PANTHER" id="PTHR42775">
    <property type="entry name" value="PERMEASE RV2963-RELATED"/>
    <property type="match status" value="1"/>
</dbReference>
<evidence type="ECO:0000256" key="2">
    <source>
        <dbReference type="ARBA" id="ARBA00006386"/>
    </source>
</evidence>
<evidence type="ECO:0000256" key="1">
    <source>
        <dbReference type="ARBA" id="ARBA00004651"/>
    </source>
</evidence>
<feature type="transmembrane region" description="Helical" evidence="7">
    <location>
        <begin position="54"/>
        <end position="77"/>
    </location>
</feature>
<keyword evidence="3" id="KW-1003">Cell membrane</keyword>
<feature type="transmembrane region" description="Helical" evidence="7">
    <location>
        <begin position="89"/>
        <end position="110"/>
    </location>
</feature>
<evidence type="ECO:0000313" key="8">
    <source>
        <dbReference type="EMBL" id="QQK78315.1"/>
    </source>
</evidence>
<accession>A0A7T6Z7B2</accession>
<protein>
    <submittedName>
        <fullName evidence="8">Permease</fullName>
    </submittedName>
</protein>
<keyword evidence="5 7" id="KW-1133">Transmembrane helix</keyword>
<evidence type="ECO:0000256" key="7">
    <source>
        <dbReference type="SAM" id="Phobius"/>
    </source>
</evidence>
<feature type="transmembrane region" description="Helical" evidence="7">
    <location>
        <begin position="272"/>
        <end position="294"/>
    </location>
</feature>
<dbReference type="EMBL" id="CP054705">
    <property type="protein sequence ID" value="QQK78315.1"/>
    <property type="molecule type" value="Genomic_DNA"/>
</dbReference>
<reference evidence="8 9" key="1">
    <citation type="submission" date="2020-06" db="EMBL/GenBank/DDBJ databases">
        <title>Genomic analysis of Salicibibacter sp. NKC5-3.</title>
        <authorList>
            <person name="Oh Y.J."/>
        </authorList>
    </citation>
    <scope>NUCLEOTIDE SEQUENCE [LARGE SCALE GENOMIC DNA]</scope>
    <source>
        <strain evidence="8 9">NKC5-3</strain>
    </source>
</reference>
<feature type="transmembrane region" description="Helical" evidence="7">
    <location>
        <begin position="173"/>
        <end position="195"/>
    </location>
</feature>
<dbReference type="RefSeq" id="WP_200128970.1">
    <property type="nucleotide sequence ID" value="NZ_CP054705.1"/>
</dbReference>
<comment type="similarity">
    <text evidence="2">Belongs to the UPF0718 family.</text>
</comment>
<dbReference type="Proteomes" id="UP000595823">
    <property type="component" value="Chromosome"/>
</dbReference>
<dbReference type="GO" id="GO:0005886">
    <property type="term" value="C:plasma membrane"/>
    <property type="evidence" value="ECO:0007669"/>
    <property type="project" value="UniProtKB-SubCell"/>
</dbReference>
<dbReference type="Pfam" id="PF03773">
    <property type="entry name" value="ArsP_1"/>
    <property type="match status" value="1"/>
</dbReference>
<gene>
    <name evidence="8" type="ORF">HUG15_12490</name>
</gene>